<dbReference type="EMBL" id="CATKSH010000005">
    <property type="protein sequence ID" value="CAI9120377.1"/>
    <property type="molecule type" value="Genomic_DNA"/>
</dbReference>
<comment type="caution">
    <text evidence="1">The sequence shown here is derived from an EMBL/GenBank/DDBJ whole genome shotgun (WGS) entry which is preliminary data.</text>
</comment>
<dbReference type="Proteomes" id="UP001176960">
    <property type="component" value="Unassembled WGS sequence"/>
</dbReference>
<accession>A0AA35UVD2</accession>
<reference evidence="1" key="1">
    <citation type="submission" date="2023-03" db="EMBL/GenBank/DDBJ databases">
        <authorList>
            <person name="Cleenwerck I."/>
        </authorList>
    </citation>
    <scope>NUCLEOTIDE SEQUENCE</scope>
    <source>
        <strain evidence="1">LMG 32879</strain>
    </source>
</reference>
<dbReference type="AlphaFoldDB" id="A0AA35UVD2"/>
<dbReference type="SUPFAM" id="SSF46785">
    <property type="entry name" value="Winged helix' DNA-binding domain"/>
    <property type="match status" value="1"/>
</dbReference>
<dbReference type="InterPro" id="IPR036388">
    <property type="entry name" value="WH-like_DNA-bd_sf"/>
</dbReference>
<evidence type="ECO:0000313" key="2">
    <source>
        <dbReference type="Proteomes" id="UP001176960"/>
    </source>
</evidence>
<evidence type="ECO:0000313" key="1">
    <source>
        <dbReference type="EMBL" id="CAI9120377.1"/>
    </source>
</evidence>
<gene>
    <name evidence="1" type="ORF">LMG32879_001209</name>
</gene>
<sequence length="172" mass="18972">MLVFPEHRRSPPDVQKIRPGMEASGRLVRQIERRCRAVGFKMTGVRRVLLHGILEAGEGATAVEIWKTLGMMIEGHVPSHGSLQRNLNLLVEHGVLHRDVGADRIWRYRVAPKDGTMGMAVTFVEADTGREIACDAPEVAILLRRIAARHGLAVREASITVAPSPLHAVEAR</sequence>
<protein>
    <submittedName>
        <fullName evidence="1">Fur family transcriptional regulator</fullName>
    </submittedName>
</protein>
<proteinExistence type="predicted"/>
<dbReference type="InterPro" id="IPR036390">
    <property type="entry name" value="WH_DNA-bd_sf"/>
</dbReference>
<dbReference type="Gene3D" id="1.10.10.10">
    <property type="entry name" value="Winged helix-like DNA-binding domain superfamily/Winged helix DNA-binding domain"/>
    <property type="match status" value="1"/>
</dbReference>
<organism evidence="1 2">
    <name type="scientific">Brytella acorum</name>
    <dbReference type="NCBI Taxonomy" id="2959299"/>
    <lineage>
        <taxon>Bacteria</taxon>
        <taxon>Pseudomonadati</taxon>
        <taxon>Pseudomonadota</taxon>
        <taxon>Alphaproteobacteria</taxon>
        <taxon>Acetobacterales</taxon>
        <taxon>Acetobacteraceae</taxon>
        <taxon>Brytella</taxon>
    </lineage>
</organism>
<name>A0AA35UVD2_9PROT</name>
<keyword evidence="2" id="KW-1185">Reference proteome</keyword>
<dbReference type="RefSeq" id="WP_289842612.1">
    <property type="nucleotide sequence ID" value="NZ_CATKSH010000005.1"/>
</dbReference>